<feature type="transmembrane region" description="Helical" evidence="6">
    <location>
        <begin position="6"/>
        <end position="29"/>
    </location>
</feature>
<comment type="caution">
    <text evidence="7">The sequence shown here is derived from an EMBL/GenBank/DDBJ whole genome shotgun (WGS) entry which is preliminary data.</text>
</comment>
<evidence type="ECO:0000256" key="5">
    <source>
        <dbReference type="ARBA" id="ARBA00023136"/>
    </source>
</evidence>
<dbReference type="Pfam" id="PF01810">
    <property type="entry name" value="LysE"/>
    <property type="match status" value="1"/>
</dbReference>
<name>A0ABV6BB03_9GAMM</name>
<dbReference type="PIRSF" id="PIRSF006324">
    <property type="entry name" value="LeuE"/>
    <property type="match status" value="1"/>
</dbReference>
<evidence type="ECO:0000313" key="8">
    <source>
        <dbReference type="Proteomes" id="UP001589813"/>
    </source>
</evidence>
<evidence type="ECO:0000256" key="1">
    <source>
        <dbReference type="ARBA" id="ARBA00004651"/>
    </source>
</evidence>
<accession>A0ABV6BB03</accession>
<keyword evidence="8" id="KW-1185">Reference proteome</keyword>
<proteinExistence type="predicted"/>
<dbReference type="PANTHER" id="PTHR30086">
    <property type="entry name" value="ARGININE EXPORTER PROTEIN ARGO"/>
    <property type="match status" value="1"/>
</dbReference>
<feature type="transmembrane region" description="Helical" evidence="6">
    <location>
        <begin position="146"/>
        <end position="167"/>
    </location>
</feature>
<feature type="transmembrane region" description="Helical" evidence="6">
    <location>
        <begin position="187"/>
        <end position="205"/>
    </location>
</feature>
<sequence length="206" mass="22200">MINLSLMGLFIPTFLFVSITPGLCMTLALTVGISQGVRRALWMMGGELLGVALVAMAAVLGVSALLLGMPGLLTAFKWLGGAYLGYLALQMWQSKGKLAIPEPGQAQQSSRRELFMQGFITAVSNPKGWAFHMALLPPFIDASLPFWPQLTVLLAIILLLEFASLLLYASGGKALRVLFMQEGNARLMNRIAAALMFGVGIWLVLS</sequence>
<keyword evidence="2" id="KW-1003">Cell membrane</keyword>
<dbReference type="RefSeq" id="WP_377241873.1">
    <property type="nucleotide sequence ID" value="NZ_JBHLXP010000001.1"/>
</dbReference>
<evidence type="ECO:0000313" key="7">
    <source>
        <dbReference type="EMBL" id="MFC0048047.1"/>
    </source>
</evidence>
<keyword evidence="3 6" id="KW-0812">Transmembrane</keyword>
<dbReference type="InterPro" id="IPR001123">
    <property type="entry name" value="LeuE-type"/>
</dbReference>
<organism evidence="7 8">
    <name type="scientific">Rheinheimera tilapiae</name>
    <dbReference type="NCBI Taxonomy" id="875043"/>
    <lineage>
        <taxon>Bacteria</taxon>
        <taxon>Pseudomonadati</taxon>
        <taxon>Pseudomonadota</taxon>
        <taxon>Gammaproteobacteria</taxon>
        <taxon>Chromatiales</taxon>
        <taxon>Chromatiaceae</taxon>
        <taxon>Rheinheimera</taxon>
    </lineage>
</organism>
<comment type="subcellular location">
    <subcellularLocation>
        <location evidence="1">Cell membrane</location>
        <topology evidence="1">Multi-pass membrane protein</topology>
    </subcellularLocation>
</comment>
<protein>
    <submittedName>
        <fullName evidence="7">LysE family translocator</fullName>
    </submittedName>
</protein>
<keyword evidence="4 6" id="KW-1133">Transmembrane helix</keyword>
<evidence type="ECO:0000256" key="3">
    <source>
        <dbReference type="ARBA" id="ARBA00022692"/>
    </source>
</evidence>
<dbReference type="PANTHER" id="PTHR30086:SF5">
    <property type="entry name" value="HOMOGENTISATE EXPORT PROTEIN"/>
    <property type="match status" value="1"/>
</dbReference>
<reference evidence="7 8" key="1">
    <citation type="submission" date="2024-09" db="EMBL/GenBank/DDBJ databases">
        <authorList>
            <person name="Sun Q."/>
            <person name="Mori K."/>
        </authorList>
    </citation>
    <scope>NUCLEOTIDE SEQUENCE [LARGE SCALE GENOMIC DNA]</scope>
    <source>
        <strain evidence="7 8">KCTC 23315</strain>
    </source>
</reference>
<dbReference type="EMBL" id="JBHLXP010000001">
    <property type="protein sequence ID" value="MFC0048047.1"/>
    <property type="molecule type" value="Genomic_DNA"/>
</dbReference>
<evidence type="ECO:0000256" key="6">
    <source>
        <dbReference type="SAM" id="Phobius"/>
    </source>
</evidence>
<evidence type="ECO:0000256" key="2">
    <source>
        <dbReference type="ARBA" id="ARBA00022475"/>
    </source>
</evidence>
<feature type="transmembrane region" description="Helical" evidence="6">
    <location>
        <begin position="41"/>
        <end position="69"/>
    </location>
</feature>
<dbReference type="Proteomes" id="UP001589813">
    <property type="component" value="Unassembled WGS sequence"/>
</dbReference>
<keyword evidence="5 6" id="KW-0472">Membrane</keyword>
<gene>
    <name evidence="7" type="ORF">ACFFJP_07070</name>
</gene>
<evidence type="ECO:0000256" key="4">
    <source>
        <dbReference type="ARBA" id="ARBA00022989"/>
    </source>
</evidence>